<evidence type="ECO:0000313" key="2">
    <source>
        <dbReference type="Proteomes" id="UP001430679"/>
    </source>
</evidence>
<comment type="caution">
    <text evidence="1">The sequence shown here is derived from an EMBL/GenBank/DDBJ whole genome shotgun (WGS) entry which is preliminary data.</text>
</comment>
<protein>
    <submittedName>
        <fullName evidence="1">Uncharacterized protein</fullName>
    </submittedName>
</protein>
<accession>A0ABS8MLX4</accession>
<keyword evidence="2" id="KW-1185">Reference proteome</keyword>
<dbReference type="RefSeq" id="WP_230039669.1">
    <property type="nucleotide sequence ID" value="NZ_JAJJMM010000001.1"/>
</dbReference>
<reference evidence="1" key="1">
    <citation type="submission" date="2021-11" db="EMBL/GenBank/DDBJ databases">
        <title>Description of novel Flavobacterium species.</title>
        <authorList>
            <person name="Saticioglu I.B."/>
            <person name="Ay H."/>
            <person name="Altun S."/>
            <person name="Duman M."/>
        </authorList>
    </citation>
    <scope>NUCLEOTIDE SEQUENCE</scope>
    <source>
        <strain evidence="1">F-30</strain>
    </source>
</reference>
<sequence length="109" mass="12883">MESDFKTENIDLIQLVAKRPAIFSIQNVESFFVFFKGYSIGKNDSVVIDFFDSFSDFIHKKHPEKCLGNIDSERIIRLYSVNDSHSLERVRFLIEEFISESTIYQIREY</sequence>
<dbReference type="Proteomes" id="UP001430679">
    <property type="component" value="Unassembled WGS sequence"/>
</dbReference>
<name>A0ABS8MLX4_9FLAO</name>
<evidence type="ECO:0000313" key="1">
    <source>
        <dbReference type="EMBL" id="MCC9065941.1"/>
    </source>
</evidence>
<gene>
    <name evidence="1" type="ORF">LNP81_23350</name>
</gene>
<proteinExistence type="predicted"/>
<organism evidence="1 2">
    <name type="scientific">Flavobacterium piscisymbiosum</name>
    <dbReference type="NCBI Taxonomy" id="2893753"/>
    <lineage>
        <taxon>Bacteria</taxon>
        <taxon>Pseudomonadati</taxon>
        <taxon>Bacteroidota</taxon>
        <taxon>Flavobacteriia</taxon>
        <taxon>Flavobacteriales</taxon>
        <taxon>Flavobacteriaceae</taxon>
        <taxon>Flavobacterium</taxon>
    </lineage>
</organism>
<dbReference type="EMBL" id="JAJJMM010000001">
    <property type="protein sequence ID" value="MCC9065941.1"/>
    <property type="molecule type" value="Genomic_DNA"/>
</dbReference>